<evidence type="ECO:0000313" key="1">
    <source>
        <dbReference type="EMBL" id="KAJ0216544.1"/>
    </source>
</evidence>
<sequence>MVGINDLQIRATAFCTGYLQIRATTFCIGYRLGKLPLCYLGVPVGSSMSWIRNWNPIIDNIKSKLSKRKTNMISIGGRAALFTSVLGSLVIASKEKSGIQIGCNDALNYTLLLKWRWSFLNETGLLWFILIS</sequence>
<dbReference type="PANTHER" id="PTHR33116:SF79">
    <property type="entry name" value="REVERSE TRANSCRIPTASE DOMAIN, ZINC FINGER, CCHC-TYPE-RELATED"/>
    <property type="match status" value="1"/>
</dbReference>
<dbReference type="AlphaFoldDB" id="A0A9R1XNW5"/>
<keyword evidence="2" id="KW-1185">Reference proteome</keyword>
<organism evidence="1 2">
    <name type="scientific">Lactuca sativa</name>
    <name type="common">Garden lettuce</name>
    <dbReference type="NCBI Taxonomy" id="4236"/>
    <lineage>
        <taxon>Eukaryota</taxon>
        <taxon>Viridiplantae</taxon>
        <taxon>Streptophyta</taxon>
        <taxon>Embryophyta</taxon>
        <taxon>Tracheophyta</taxon>
        <taxon>Spermatophyta</taxon>
        <taxon>Magnoliopsida</taxon>
        <taxon>eudicotyledons</taxon>
        <taxon>Gunneridae</taxon>
        <taxon>Pentapetalae</taxon>
        <taxon>asterids</taxon>
        <taxon>campanulids</taxon>
        <taxon>Asterales</taxon>
        <taxon>Asteraceae</taxon>
        <taxon>Cichorioideae</taxon>
        <taxon>Cichorieae</taxon>
        <taxon>Lactucinae</taxon>
        <taxon>Lactuca</taxon>
    </lineage>
</organism>
<dbReference type="EMBL" id="NBSK02000003">
    <property type="protein sequence ID" value="KAJ0216544.1"/>
    <property type="molecule type" value="Genomic_DNA"/>
</dbReference>
<comment type="caution">
    <text evidence="1">The sequence shown here is derived from an EMBL/GenBank/DDBJ whole genome shotgun (WGS) entry which is preliminary data.</text>
</comment>
<dbReference type="Proteomes" id="UP000235145">
    <property type="component" value="Unassembled WGS sequence"/>
</dbReference>
<accession>A0A9R1XNW5</accession>
<protein>
    <submittedName>
        <fullName evidence="1">Uncharacterized protein</fullName>
    </submittedName>
</protein>
<proteinExistence type="predicted"/>
<name>A0A9R1XNW5_LACSA</name>
<reference evidence="1 2" key="1">
    <citation type="journal article" date="2017" name="Nat. Commun.">
        <title>Genome assembly with in vitro proximity ligation data and whole-genome triplication in lettuce.</title>
        <authorList>
            <person name="Reyes-Chin-Wo S."/>
            <person name="Wang Z."/>
            <person name="Yang X."/>
            <person name="Kozik A."/>
            <person name="Arikit S."/>
            <person name="Song C."/>
            <person name="Xia L."/>
            <person name="Froenicke L."/>
            <person name="Lavelle D.O."/>
            <person name="Truco M.J."/>
            <person name="Xia R."/>
            <person name="Zhu S."/>
            <person name="Xu C."/>
            <person name="Xu H."/>
            <person name="Xu X."/>
            <person name="Cox K."/>
            <person name="Korf I."/>
            <person name="Meyers B.C."/>
            <person name="Michelmore R.W."/>
        </authorList>
    </citation>
    <scope>NUCLEOTIDE SEQUENCE [LARGE SCALE GENOMIC DNA]</scope>
    <source>
        <strain evidence="2">cv. Salinas</strain>
        <tissue evidence="1">Seedlings</tissue>
    </source>
</reference>
<gene>
    <name evidence="1" type="ORF">LSAT_V11C300134560</name>
</gene>
<evidence type="ECO:0000313" key="2">
    <source>
        <dbReference type="Proteomes" id="UP000235145"/>
    </source>
</evidence>
<dbReference type="PANTHER" id="PTHR33116">
    <property type="entry name" value="REVERSE TRANSCRIPTASE ZINC-BINDING DOMAIN-CONTAINING PROTEIN-RELATED-RELATED"/>
    <property type="match status" value="1"/>
</dbReference>